<comment type="cofactor">
    <cofactor evidence="1">
        <name>Mg(2+)</name>
        <dbReference type="ChEBI" id="CHEBI:18420"/>
    </cofactor>
</comment>
<dbReference type="InterPro" id="IPR001633">
    <property type="entry name" value="EAL_dom"/>
</dbReference>
<dbReference type="PANTHER" id="PTHR44757">
    <property type="entry name" value="DIGUANYLATE CYCLASE DGCP"/>
    <property type="match status" value="1"/>
</dbReference>
<evidence type="ECO:0000259" key="3">
    <source>
        <dbReference type="PROSITE" id="PS50883"/>
    </source>
</evidence>
<dbReference type="InterPro" id="IPR043128">
    <property type="entry name" value="Rev_trsase/Diguanyl_cyclase"/>
</dbReference>
<dbReference type="NCBIfam" id="TIGR00254">
    <property type="entry name" value="GGDEF"/>
    <property type="match status" value="1"/>
</dbReference>
<dbReference type="SUPFAM" id="SSF141868">
    <property type="entry name" value="EAL domain-like"/>
    <property type="match status" value="1"/>
</dbReference>
<proteinExistence type="predicted"/>
<dbReference type="SUPFAM" id="SSF55073">
    <property type="entry name" value="Nucleotide cyclase"/>
    <property type="match status" value="1"/>
</dbReference>
<dbReference type="PROSITE" id="PS50883">
    <property type="entry name" value="EAL"/>
    <property type="match status" value="1"/>
</dbReference>
<evidence type="ECO:0000256" key="1">
    <source>
        <dbReference type="ARBA" id="ARBA00001946"/>
    </source>
</evidence>
<gene>
    <name evidence="5" type="ORF">D6C00_13635</name>
</gene>
<dbReference type="InterPro" id="IPR035919">
    <property type="entry name" value="EAL_sf"/>
</dbReference>
<dbReference type="SMART" id="SM00052">
    <property type="entry name" value="EAL"/>
    <property type="match status" value="1"/>
</dbReference>
<feature type="domain" description="EAL" evidence="3">
    <location>
        <begin position="288"/>
        <end position="538"/>
    </location>
</feature>
<dbReference type="OrthoDB" id="9787514at2"/>
<dbReference type="InterPro" id="IPR052155">
    <property type="entry name" value="Biofilm_reg_signaling"/>
</dbReference>
<evidence type="ECO:0000313" key="6">
    <source>
        <dbReference type="Proteomes" id="UP000287798"/>
    </source>
</evidence>
<organism evidence="5 6">
    <name type="scientific">Thiohalobacter thiocyanaticus</name>
    <dbReference type="NCBI Taxonomy" id="585455"/>
    <lineage>
        <taxon>Bacteria</taxon>
        <taxon>Pseudomonadati</taxon>
        <taxon>Pseudomonadota</taxon>
        <taxon>Gammaproteobacteria</taxon>
        <taxon>Thiohalobacterales</taxon>
        <taxon>Thiohalobacteraceae</taxon>
        <taxon>Thiohalobacter</taxon>
    </lineage>
</organism>
<sequence length="545" mass="61151">MSRFSETTKYTLYGALFGLCFPLGAVAFLYLIGEIGGPGRSGSLLAQAHHNPLLYIIDSAPFFLGLFARFAGIRQERLQQLSDSLEAQVQAKTASLERALEETRQANQTIAHMAEHDALTGLLNRRRFQLELEKWSQFSLRYKRSVALVFIDLDEFKFINDSYGHDAGDRYLTGVAGLLSNVLRNTDILSRWGGDEFAVLLPETPREAAMEVAEKLLRSLNQGSIDIGAREVQPSASIGMALFPEHGSDLNEVLVYADAAMYEAKAAGRNCWRLYSSSSHEMEHVQEQLQWEGRIRRALENDQFRLFYQPLLRLSDSSTPGYEALLRLEDRDGEIINPGEFLGSAERFGLSVPIDHMVVRKVIRKIASLSEHDIWISLNLSRRSLEDPKLVEHIETVARENSLRPGQLYIEITEAAAMEYLDQVRGLTEKLKAINCHVALDDFGRGPAYHYLQQLPVDMVKIDGELIHGLLTQDENRPLVSNITTAAHEQGMEVVAKCVEDADLLPILHRLGVDYAQGFALGKPVESIERIELFLSESNDSNHSV</sequence>
<dbReference type="PROSITE" id="PS50887">
    <property type="entry name" value="GGDEF"/>
    <property type="match status" value="1"/>
</dbReference>
<dbReference type="Pfam" id="PF00563">
    <property type="entry name" value="EAL"/>
    <property type="match status" value="1"/>
</dbReference>
<dbReference type="Gene3D" id="3.30.70.270">
    <property type="match status" value="1"/>
</dbReference>
<dbReference type="InterPro" id="IPR000160">
    <property type="entry name" value="GGDEF_dom"/>
</dbReference>
<dbReference type="Gene3D" id="3.20.20.450">
    <property type="entry name" value="EAL domain"/>
    <property type="match status" value="1"/>
</dbReference>
<protein>
    <submittedName>
        <fullName evidence="5">EAL domain-containing protein</fullName>
    </submittedName>
</protein>
<dbReference type="Proteomes" id="UP000287798">
    <property type="component" value="Unassembled WGS sequence"/>
</dbReference>
<evidence type="ECO:0000256" key="2">
    <source>
        <dbReference type="SAM" id="Phobius"/>
    </source>
</evidence>
<accession>A0A426QMB1</accession>
<evidence type="ECO:0000259" key="4">
    <source>
        <dbReference type="PROSITE" id="PS50887"/>
    </source>
</evidence>
<dbReference type="CDD" id="cd01949">
    <property type="entry name" value="GGDEF"/>
    <property type="match status" value="1"/>
</dbReference>
<dbReference type="EMBL" id="QZMU01000001">
    <property type="protein sequence ID" value="RRQ22867.1"/>
    <property type="molecule type" value="Genomic_DNA"/>
</dbReference>
<comment type="caution">
    <text evidence="5">The sequence shown here is derived from an EMBL/GenBank/DDBJ whole genome shotgun (WGS) entry which is preliminary data.</text>
</comment>
<dbReference type="GO" id="GO:0003824">
    <property type="term" value="F:catalytic activity"/>
    <property type="evidence" value="ECO:0007669"/>
    <property type="project" value="UniProtKB-ARBA"/>
</dbReference>
<dbReference type="PANTHER" id="PTHR44757:SF4">
    <property type="entry name" value="DIGUANYLATE CYCLASE DGCE-RELATED"/>
    <property type="match status" value="1"/>
</dbReference>
<keyword evidence="2" id="KW-1133">Transmembrane helix</keyword>
<dbReference type="SMART" id="SM00267">
    <property type="entry name" value="GGDEF"/>
    <property type="match status" value="1"/>
</dbReference>
<feature type="domain" description="GGDEF" evidence="4">
    <location>
        <begin position="144"/>
        <end position="277"/>
    </location>
</feature>
<feature type="transmembrane region" description="Helical" evidence="2">
    <location>
        <begin position="12"/>
        <end position="33"/>
    </location>
</feature>
<evidence type="ECO:0000313" key="5">
    <source>
        <dbReference type="EMBL" id="RRQ22867.1"/>
    </source>
</evidence>
<dbReference type="AlphaFoldDB" id="A0A426QMB1"/>
<dbReference type="Pfam" id="PF00990">
    <property type="entry name" value="GGDEF"/>
    <property type="match status" value="1"/>
</dbReference>
<dbReference type="CDD" id="cd01948">
    <property type="entry name" value="EAL"/>
    <property type="match status" value="1"/>
</dbReference>
<dbReference type="RefSeq" id="WP_125182208.1">
    <property type="nucleotide sequence ID" value="NZ_QZMU01000001.1"/>
</dbReference>
<name>A0A426QMB1_9GAMM</name>
<dbReference type="InterPro" id="IPR029787">
    <property type="entry name" value="Nucleotide_cyclase"/>
</dbReference>
<reference evidence="5 6" key="1">
    <citation type="journal article" date="2010" name="Int. J. Syst. Evol. Microbiol.">
        <title>Thiohalobacter thiocyanaticus gen. nov., sp. nov., a moderately halophilic, sulfur-oxidizing gammaproteobacterium from hypersaline lakes, that utilizes thiocyanate.</title>
        <authorList>
            <person name="Sorokin D.Y."/>
            <person name="Kovaleva O.L."/>
            <person name="Tourova T.P."/>
            <person name="Muyzer G."/>
        </authorList>
    </citation>
    <scope>NUCLEOTIDE SEQUENCE [LARGE SCALE GENOMIC DNA]</scope>
    <source>
        <strain evidence="5 6">Hrh1</strain>
    </source>
</reference>
<keyword evidence="6" id="KW-1185">Reference proteome</keyword>
<keyword evidence="2" id="KW-0812">Transmembrane</keyword>
<keyword evidence="2" id="KW-0472">Membrane</keyword>
<dbReference type="FunFam" id="3.30.70.270:FF:000001">
    <property type="entry name" value="Diguanylate cyclase domain protein"/>
    <property type="match status" value="1"/>
</dbReference>